<feature type="compositionally biased region" description="Polar residues" evidence="1">
    <location>
        <begin position="64"/>
        <end position="73"/>
    </location>
</feature>
<dbReference type="GeneID" id="89978691"/>
<evidence type="ECO:0000313" key="3">
    <source>
        <dbReference type="Proteomes" id="UP001358417"/>
    </source>
</evidence>
<organism evidence="2 3">
    <name type="scientific">Exophiala bonariae</name>
    <dbReference type="NCBI Taxonomy" id="1690606"/>
    <lineage>
        <taxon>Eukaryota</taxon>
        <taxon>Fungi</taxon>
        <taxon>Dikarya</taxon>
        <taxon>Ascomycota</taxon>
        <taxon>Pezizomycotina</taxon>
        <taxon>Eurotiomycetes</taxon>
        <taxon>Chaetothyriomycetidae</taxon>
        <taxon>Chaetothyriales</taxon>
        <taxon>Herpotrichiellaceae</taxon>
        <taxon>Exophiala</taxon>
    </lineage>
</organism>
<dbReference type="RefSeq" id="XP_064700413.1">
    <property type="nucleotide sequence ID" value="XM_064854070.1"/>
</dbReference>
<protein>
    <recommendedName>
        <fullName evidence="4">BZIP domain-containing protein</fullName>
    </recommendedName>
</protein>
<evidence type="ECO:0008006" key="4">
    <source>
        <dbReference type="Google" id="ProtNLM"/>
    </source>
</evidence>
<gene>
    <name evidence="2" type="ORF">LTR84_010534</name>
</gene>
<feature type="region of interest" description="Disordered" evidence="1">
    <location>
        <begin position="245"/>
        <end position="264"/>
    </location>
</feature>
<comment type="caution">
    <text evidence="2">The sequence shown here is derived from an EMBL/GenBank/DDBJ whole genome shotgun (WGS) entry which is preliminary data.</text>
</comment>
<accession>A0AAV9MTN0</accession>
<feature type="region of interest" description="Disordered" evidence="1">
    <location>
        <begin position="278"/>
        <end position="330"/>
    </location>
</feature>
<dbReference type="AlphaFoldDB" id="A0AAV9MTN0"/>
<name>A0AAV9MTN0_9EURO</name>
<evidence type="ECO:0000313" key="2">
    <source>
        <dbReference type="EMBL" id="KAK5044760.1"/>
    </source>
</evidence>
<dbReference type="EMBL" id="JAVRRD010000044">
    <property type="protein sequence ID" value="KAK5044760.1"/>
    <property type="molecule type" value="Genomic_DNA"/>
</dbReference>
<keyword evidence="3" id="KW-1185">Reference proteome</keyword>
<sequence>MTGVRDITSHALLESLNFIGQKPDPDTEAGPKTPSPQGTRSPSTFTNSAPSAASTSSEDPSRPDNMSSISYQTDGSSGGVSSSDSIDFMVGPWMTSMEAPSITPQSWQSLPTPRNANEFDCFEPHHIVPPLFGSDFPEPGLPDGTGMTNTASIAPHYDNTTSMIFNDFSRYHEPIGEIRPPEQDRPVQGDFGFDPASPLSNHSLGKIGDVGMMTIWHGYEKQAAHGTLENPPAGLQFSVCTTTLPETRSGQEDNPSTLPTNFSFHNKAVSPKELALATTSEHPSNTLPPARESGRASTWTANKRRRNSSRDSTSAKAQLLRSQKRLISLE</sequence>
<feature type="region of interest" description="Disordered" evidence="1">
    <location>
        <begin position="15"/>
        <end position="84"/>
    </location>
</feature>
<dbReference type="Proteomes" id="UP001358417">
    <property type="component" value="Unassembled WGS sequence"/>
</dbReference>
<evidence type="ECO:0000256" key="1">
    <source>
        <dbReference type="SAM" id="MobiDB-lite"/>
    </source>
</evidence>
<proteinExistence type="predicted"/>
<reference evidence="2 3" key="1">
    <citation type="submission" date="2023-08" db="EMBL/GenBank/DDBJ databases">
        <title>Black Yeasts Isolated from many extreme environments.</title>
        <authorList>
            <person name="Coleine C."/>
            <person name="Stajich J.E."/>
            <person name="Selbmann L."/>
        </authorList>
    </citation>
    <scope>NUCLEOTIDE SEQUENCE [LARGE SCALE GENOMIC DNA]</scope>
    <source>
        <strain evidence="2 3">CCFEE 5792</strain>
    </source>
</reference>
<feature type="compositionally biased region" description="Low complexity" evidence="1">
    <location>
        <begin position="41"/>
        <end position="58"/>
    </location>
</feature>
<feature type="compositionally biased region" description="Polar residues" evidence="1">
    <location>
        <begin position="278"/>
        <end position="287"/>
    </location>
</feature>